<dbReference type="OrthoDB" id="8701357at2"/>
<comment type="caution">
    <text evidence="2">The sequence shown here is derived from an EMBL/GenBank/DDBJ whole genome shotgun (WGS) entry which is preliminary data.</text>
</comment>
<keyword evidence="3" id="KW-1185">Reference proteome</keyword>
<protein>
    <recommendedName>
        <fullName evidence="1">ATPase BadF/BadG/BcrA/BcrD type domain-containing protein</fullName>
    </recommendedName>
</protein>
<proteinExistence type="predicted"/>
<dbReference type="PANTHER" id="PTHR43190">
    <property type="entry name" value="N-ACETYL-D-GLUCOSAMINE KINASE"/>
    <property type="match status" value="1"/>
</dbReference>
<dbReference type="InterPro" id="IPR052519">
    <property type="entry name" value="Euk-type_GlcNAc_Kinase"/>
</dbReference>
<organism evidence="2 3">
    <name type="scientific">Mycetocola lacteus</name>
    <dbReference type="NCBI Taxonomy" id="76637"/>
    <lineage>
        <taxon>Bacteria</taxon>
        <taxon>Bacillati</taxon>
        <taxon>Actinomycetota</taxon>
        <taxon>Actinomycetes</taxon>
        <taxon>Micrococcales</taxon>
        <taxon>Microbacteriaceae</taxon>
        <taxon>Mycetocola</taxon>
    </lineage>
</organism>
<dbReference type="InterPro" id="IPR002731">
    <property type="entry name" value="ATPase_BadF"/>
</dbReference>
<dbReference type="AlphaFoldDB" id="A0A3L7AG85"/>
<evidence type="ECO:0000313" key="2">
    <source>
        <dbReference type="EMBL" id="RLP79389.1"/>
    </source>
</evidence>
<gene>
    <name evidence="2" type="ORF">D9V34_16550</name>
</gene>
<accession>A0A3L7AG85</accession>
<name>A0A3L7AG85_9MICO</name>
<dbReference type="Proteomes" id="UP000269438">
    <property type="component" value="Unassembled WGS sequence"/>
</dbReference>
<evidence type="ECO:0000313" key="3">
    <source>
        <dbReference type="Proteomes" id="UP000269438"/>
    </source>
</evidence>
<sequence>MSTLHIGLDIGGTKTALRAVDEHGVLVHNTVVSSGEWDAEPADPAAELILAVLSGIGVSAAEVSGLGVGAQGLDNPQVAADLEHALRARGLARVHCVNDAALLIPAAGVDAGIGLIAGTGAIGVGTLADGTAVSAGGWGWVIGDEAGGSGIVREATRAALLAHDDGLPDDGLLGALLASFGVADAERLARAVNDEPTMANWSPHAPAVFAAADAGSGLAADVIDGAVAHLARLVDQLVRRGAVGAHVVAAGSVILGQPRLAEGVRERVATAHPGLEFHLLEDDPVAGALALARAL</sequence>
<dbReference type="Pfam" id="PF01869">
    <property type="entry name" value="BcrAD_BadFG"/>
    <property type="match status" value="1"/>
</dbReference>
<reference evidence="2 3" key="1">
    <citation type="submission" date="2018-10" db="EMBL/GenBank/DDBJ databases">
        <authorList>
            <person name="Li J."/>
        </authorList>
    </citation>
    <scope>NUCLEOTIDE SEQUENCE [LARGE SCALE GENOMIC DNA]</scope>
    <source>
        <strain evidence="2 3">JCM 11654</strain>
    </source>
</reference>
<dbReference type="Gene3D" id="3.30.420.40">
    <property type="match status" value="2"/>
</dbReference>
<feature type="domain" description="ATPase BadF/BadG/BcrA/BcrD type" evidence="1">
    <location>
        <begin position="6"/>
        <end position="270"/>
    </location>
</feature>
<dbReference type="RefSeq" id="WP_121689550.1">
    <property type="nucleotide sequence ID" value="NZ_RCUY01000015.1"/>
</dbReference>
<dbReference type="SUPFAM" id="SSF53067">
    <property type="entry name" value="Actin-like ATPase domain"/>
    <property type="match status" value="2"/>
</dbReference>
<dbReference type="EMBL" id="RCUY01000015">
    <property type="protein sequence ID" value="RLP79389.1"/>
    <property type="molecule type" value="Genomic_DNA"/>
</dbReference>
<dbReference type="PANTHER" id="PTHR43190:SF3">
    <property type="entry name" value="N-ACETYL-D-GLUCOSAMINE KINASE"/>
    <property type="match status" value="1"/>
</dbReference>
<evidence type="ECO:0000259" key="1">
    <source>
        <dbReference type="Pfam" id="PF01869"/>
    </source>
</evidence>
<dbReference type="InterPro" id="IPR043129">
    <property type="entry name" value="ATPase_NBD"/>
</dbReference>